<dbReference type="InterPro" id="IPR051159">
    <property type="entry name" value="Hexapeptide_acetyltransf"/>
</dbReference>
<reference evidence="1 2" key="1">
    <citation type="submission" date="2018-05" db="EMBL/GenBank/DDBJ databases">
        <title>Pedobacter paludis sp. nov., isolated from wetland soil.</title>
        <authorList>
            <person name="Zhang Y."/>
            <person name="Wang G."/>
        </authorList>
    </citation>
    <scope>NUCLEOTIDE SEQUENCE [LARGE SCALE GENOMIC DNA]</scope>
    <source>
        <strain evidence="1 2">KCTC22721</strain>
    </source>
</reference>
<organism evidence="1 2">
    <name type="scientific">Pedobacter yonginense</name>
    <dbReference type="NCBI Taxonomy" id="651869"/>
    <lineage>
        <taxon>Bacteria</taxon>
        <taxon>Pseudomonadati</taxon>
        <taxon>Bacteroidota</taxon>
        <taxon>Sphingobacteriia</taxon>
        <taxon>Sphingobacteriales</taxon>
        <taxon>Sphingobacteriaceae</taxon>
        <taxon>Pedobacter</taxon>
    </lineage>
</organism>
<evidence type="ECO:0000313" key="2">
    <source>
        <dbReference type="Proteomes" id="UP000245379"/>
    </source>
</evidence>
<dbReference type="InterPro" id="IPR011004">
    <property type="entry name" value="Trimer_LpxA-like_sf"/>
</dbReference>
<dbReference type="SUPFAM" id="SSF51161">
    <property type="entry name" value="Trimeric LpxA-like enzymes"/>
    <property type="match status" value="1"/>
</dbReference>
<evidence type="ECO:0008006" key="3">
    <source>
        <dbReference type="Google" id="ProtNLM"/>
    </source>
</evidence>
<dbReference type="Gene3D" id="2.160.10.10">
    <property type="entry name" value="Hexapeptide repeat proteins"/>
    <property type="match status" value="1"/>
</dbReference>
<proteinExistence type="predicted"/>
<keyword evidence="2" id="KW-1185">Reference proteome</keyword>
<dbReference type="Pfam" id="PF00132">
    <property type="entry name" value="Hexapep"/>
    <property type="match status" value="1"/>
</dbReference>
<name>A0A317EMX8_9SPHI</name>
<evidence type="ECO:0000313" key="1">
    <source>
        <dbReference type="EMBL" id="PWS28171.1"/>
    </source>
</evidence>
<dbReference type="RefSeq" id="WP_109925930.1">
    <property type="nucleotide sequence ID" value="NZ_QGNZ01000002.1"/>
</dbReference>
<dbReference type="CDD" id="cd04647">
    <property type="entry name" value="LbH_MAT_like"/>
    <property type="match status" value="1"/>
</dbReference>
<sequence>MGKFIHTISAPIRELKNVVGNLIIFWPDTVFGNKLRNSYYKKHLRSLGKNAIIESGVRFGQPNTIDIGDNCLFGRNVNVNAGNCKGVFIGSDTALAEGTYLRSGNHSFRDLDKPILNQGHFAKAIKFQGQEYSVVIEKDVWIGAHCILLSGTHIGTGSVIGAGARVSGIIPPYSIVVGNPAVIVGNRIEKYGSKDSKI</sequence>
<dbReference type="AlphaFoldDB" id="A0A317EMX8"/>
<dbReference type="OrthoDB" id="9814490at2"/>
<dbReference type="Proteomes" id="UP000245379">
    <property type="component" value="Unassembled WGS sequence"/>
</dbReference>
<protein>
    <recommendedName>
        <fullName evidence="3">Acyltransferase</fullName>
    </recommendedName>
</protein>
<comment type="caution">
    <text evidence="1">The sequence shown here is derived from an EMBL/GenBank/DDBJ whole genome shotgun (WGS) entry which is preliminary data.</text>
</comment>
<accession>A0A317EMX8</accession>
<dbReference type="PANTHER" id="PTHR23416">
    <property type="entry name" value="SIALIC ACID SYNTHASE-RELATED"/>
    <property type="match status" value="1"/>
</dbReference>
<dbReference type="Pfam" id="PF14602">
    <property type="entry name" value="Hexapep_2"/>
    <property type="match status" value="1"/>
</dbReference>
<gene>
    <name evidence="1" type="ORF">DHW03_11520</name>
</gene>
<dbReference type="InterPro" id="IPR001451">
    <property type="entry name" value="Hexapep"/>
</dbReference>
<dbReference type="EMBL" id="QGNZ01000002">
    <property type="protein sequence ID" value="PWS28171.1"/>
    <property type="molecule type" value="Genomic_DNA"/>
</dbReference>